<dbReference type="InterPro" id="IPR043047">
    <property type="entry name" value="Hri1_N_sf"/>
</dbReference>
<sequence>MSQDEPYISVRKWIKWGVNSGSMYPPTQNSVGETVVLETGSMMNEESGSVEAYEECWVDLPPLMVGGEERRGWVLRTSSLSSTSSTSATPQGKGMIIRIGAIIQGVFRSASGEMGVRRWMWSSDSELGRKSDPKREAEPGKKAEAGNEYEGEELPWKVVLSIGVLECPIDVKGFATMERTLEVGSRIEGARVGWECVEVMEW</sequence>
<dbReference type="InterPro" id="IPR031818">
    <property type="entry name" value="Hri1"/>
</dbReference>
<dbReference type="AlphaFoldDB" id="A0A9N9PU24"/>
<protein>
    <submittedName>
        <fullName evidence="2">Uncharacterized protein</fullName>
    </submittedName>
</protein>
<proteinExistence type="predicted"/>
<dbReference type="Gene3D" id="2.40.128.320">
    <property type="entry name" value="Protein HRI1, N-terminal domain"/>
    <property type="match status" value="1"/>
</dbReference>
<dbReference type="Pfam" id="PF16815">
    <property type="entry name" value="HRI1"/>
    <property type="match status" value="1"/>
</dbReference>
<accession>A0A9N9PU24</accession>
<dbReference type="OrthoDB" id="4045395at2759"/>
<feature type="region of interest" description="Disordered" evidence="1">
    <location>
        <begin position="126"/>
        <end position="148"/>
    </location>
</feature>
<evidence type="ECO:0000313" key="3">
    <source>
        <dbReference type="Proteomes" id="UP000701801"/>
    </source>
</evidence>
<keyword evidence="3" id="KW-1185">Reference proteome</keyword>
<gene>
    <name evidence="2" type="ORF">HYALB_00008927</name>
</gene>
<dbReference type="EMBL" id="CAJVRM010000126">
    <property type="protein sequence ID" value="CAG8975088.1"/>
    <property type="molecule type" value="Genomic_DNA"/>
</dbReference>
<comment type="caution">
    <text evidence="2">The sequence shown here is derived from an EMBL/GenBank/DDBJ whole genome shotgun (WGS) entry which is preliminary data.</text>
</comment>
<name>A0A9N9PU24_9HELO</name>
<evidence type="ECO:0000256" key="1">
    <source>
        <dbReference type="SAM" id="MobiDB-lite"/>
    </source>
</evidence>
<reference evidence="2" key="1">
    <citation type="submission" date="2021-07" db="EMBL/GenBank/DDBJ databases">
        <authorList>
            <person name="Durling M."/>
        </authorList>
    </citation>
    <scope>NUCLEOTIDE SEQUENCE</scope>
</reference>
<dbReference type="Proteomes" id="UP000701801">
    <property type="component" value="Unassembled WGS sequence"/>
</dbReference>
<evidence type="ECO:0000313" key="2">
    <source>
        <dbReference type="EMBL" id="CAG8975088.1"/>
    </source>
</evidence>
<feature type="compositionally biased region" description="Basic and acidic residues" evidence="1">
    <location>
        <begin position="126"/>
        <end position="145"/>
    </location>
</feature>
<organism evidence="2 3">
    <name type="scientific">Hymenoscyphus albidus</name>
    <dbReference type="NCBI Taxonomy" id="595503"/>
    <lineage>
        <taxon>Eukaryota</taxon>
        <taxon>Fungi</taxon>
        <taxon>Dikarya</taxon>
        <taxon>Ascomycota</taxon>
        <taxon>Pezizomycotina</taxon>
        <taxon>Leotiomycetes</taxon>
        <taxon>Helotiales</taxon>
        <taxon>Helotiaceae</taxon>
        <taxon>Hymenoscyphus</taxon>
    </lineage>
</organism>